<reference evidence="1 2" key="1">
    <citation type="submission" date="2023-01" db="EMBL/GenBank/DDBJ databases">
        <authorList>
            <person name="Kreplak J."/>
        </authorList>
    </citation>
    <scope>NUCLEOTIDE SEQUENCE [LARGE SCALE GENOMIC DNA]</scope>
</reference>
<proteinExistence type="predicted"/>
<evidence type="ECO:0000313" key="2">
    <source>
        <dbReference type="Proteomes" id="UP001157006"/>
    </source>
</evidence>
<dbReference type="AlphaFoldDB" id="A0AAV1A1F1"/>
<protein>
    <submittedName>
        <fullName evidence="1">Uncharacterized protein</fullName>
    </submittedName>
</protein>
<name>A0AAV1A1F1_VICFA</name>
<accession>A0AAV1A1F1</accession>
<dbReference type="EMBL" id="OX451738">
    <property type="protein sequence ID" value="CAI8603877.1"/>
    <property type="molecule type" value="Genomic_DNA"/>
</dbReference>
<keyword evidence="2" id="KW-1185">Reference proteome</keyword>
<organism evidence="1 2">
    <name type="scientific">Vicia faba</name>
    <name type="common">Broad bean</name>
    <name type="synonym">Faba vulgaris</name>
    <dbReference type="NCBI Taxonomy" id="3906"/>
    <lineage>
        <taxon>Eukaryota</taxon>
        <taxon>Viridiplantae</taxon>
        <taxon>Streptophyta</taxon>
        <taxon>Embryophyta</taxon>
        <taxon>Tracheophyta</taxon>
        <taxon>Spermatophyta</taxon>
        <taxon>Magnoliopsida</taxon>
        <taxon>eudicotyledons</taxon>
        <taxon>Gunneridae</taxon>
        <taxon>Pentapetalae</taxon>
        <taxon>rosids</taxon>
        <taxon>fabids</taxon>
        <taxon>Fabales</taxon>
        <taxon>Fabaceae</taxon>
        <taxon>Papilionoideae</taxon>
        <taxon>50 kb inversion clade</taxon>
        <taxon>NPAAA clade</taxon>
        <taxon>Hologalegina</taxon>
        <taxon>IRL clade</taxon>
        <taxon>Fabeae</taxon>
        <taxon>Vicia</taxon>
    </lineage>
</organism>
<evidence type="ECO:0000313" key="1">
    <source>
        <dbReference type="EMBL" id="CAI8603877.1"/>
    </source>
</evidence>
<dbReference type="Proteomes" id="UP001157006">
    <property type="component" value="Chromosome 3"/>
</dbReference>
<sequence>MHGKGKEKEKKKIRGLRGHRSFLDVVNNTEALAVDSMVKESMKLSFDPDPESFFRLKKSYMEKVVNPSMAYNIQNCFEIEGYFQIKVTSIGDNLCLLEEVEDGVINDLINKGNS</sequence>
<gene>
    <name evidence="1" type="ORF">VFH_III106480</name>
</gene>